<dbReference type="OrthoDB" id="3639251at2759"/>
<name>K1WFH3_MARBU</name>
<accession>K1WFH3</accession>
<keyword evidence="2" id="KW-0813">Transport</keyword>
<evidence type="ECO:0000256" key="2">
    <source>
        <dbReference type="ARBA" id="ARBA00022448"/>
    </source>
</evidence>
<gene>
    <name evidence="7" type="ORF">MBM_05469</name>
</gene>
<dbReference type="Gene3D" id="1.20.1250.20">
    <property type="entry name" value="MFS general substrate transporter like domains"/>
    <property type="match status" value="1"/>
</dbReference>
<keyword evidence="3 6" id="KW-0812">Transmembrane</keyword>
<dbReference type="GO" id="GO:0022857">
    <property type="term" value="F:transmembrane transporter activity"/>
    <property type="evidence" value="ECO:0007669"/>
    <property type="project" value="TreeGrafter"/>
</dbReference>
<dbReference type="eggNOG" id="KOG2533">
    <property type="taxonomic scope" value="Eukaryota"/>
</dbReference>
<sequence length="231" mass="25585">MSPPDFSASEEVKHHNPHSFALHAVQHRHQLLVHTPSGINVVPFPGAMIIIKTPPINVVYHLNITTVSTRSDSRIDIPPASESWKDPGVKGKTHRARQTIQLYIWDDQDKPAKEEHFLFKLDFFVLSYACLGYFCKSLDQANINNAYVSGMNEAINMQGSQLTYVRNALTVGYVLSDIPAVILVTKIRPSILIPTLEPGFIAAATFGVAVILVSNSARILEGRDSKSQSLR</sequence>
<dbReference type="KEGG" id="mbe:MBM_05469"/>
<protein>
    <submittedName>
        <fullName evidence="7">Pantothenate transporter liz1</fullName>
    </submittedName>
</protein>
<organism evidence="7 8">
    <name type="scientific">Marssonina brunnea f. sp. multigermtubi (strain MB_m1)</name>
    <name type="common">Marssonina leaf spot fungus</name>
    <dbReference type="NCBI Taxonomy" id="1072389"/>
    <lineage>
        <taxon>Eukaryota</taxon>
        <taxon>Fungi</taxon>
        <taxon>Dikarya</taxon>
        <taxon>Ascomycota</taxon>
        <taxon>Pezizomycotina</taxon>
        <taxon>Leotiomycetes</taxon>
        <taxon>Helotiales</taxon>
        <taxon>Drepanopezizaceae</taxon>
        <taxon>Drepanopeziza</taxon>
    </lineage>
</organism>
<dbReference type="HOGENOM" id="CLU_1200046_0_0_1"/>
<dbReference type="SUPFAM" id="SSF103473">
    <property type="entry name" value="MFS general substrate transporter"/>
    <property type="match status" value="1"/>
</dbReference>
<evidence type="ECO:0000256" key="6">
    <source>
        <dbReference type="SAM" id="Phobius"/>
    </source>
</evidence>
<dbReference type="EMBL" id="JH921439">
    <property type="protein sequence ID" value="EKD16175.1"/>
    <property type="molecule type" value="Genomic_DNA"/>
</dbReference>
<reference evidence="7 8" key="1">
    <citation type="journal article" date="2012" name="BMC Genomics">
        <title>Sequencing the genome of Marssonina brunnea reveals fungus-poplar co-evolution.</title>
        <authorList>
            <person name="Zhu S."/>
            <person name="Cao Y.-Z."/>
            <person name="Jiang C."/>
            <person name="Tan B.-Y."/>
            <person name="Wang Z."/>
            <person name="Feng S."/>
            <person name="Zhang L."/>
            <person name="Su X.-H."/>
            <person name="Brejova B."/>
            <person name="Vinar T."/>
            <person name="Xu M."/>
            <person name="Wang M.-X."/>
            <person name="Zhang S.-G."/>
            <person name="Huang M.-R."/>
            <person name="Wu R."/>
            <person name="Zhou Y."/>
        </authorList>
    </citation>
    <scope>NUCLEOTIDE SEQUENCE [LARGE SCALE GENOMIC DNA]</scope>
    <source>
        <strain evidence="7 8">MB_m1</strain>
    </source>
</reference>
<dbReference type="InParanoid" id="K1WFH3"/>
<keyword evidence="5 6" id="KW-0472">Membrane</keyword>
<dbReference type="PANTHER" id="PTHR43791:SF37">
    <property type="entry name" value="MAJOR FACILITATOR SUPERFAMILY (MFS) PROFILE DOMAIN-CONTAINING PROTEIN"/>
    <property type="match status" value="1"/>
</dbReference>
<evidence type="ECO:0000256" key="4">
    <source>
        <dbReference type="ARBA" id="ARBA00022989"/>
    </source>
</evidence>
<evidence type="ECO:0000256" key="3">
    <source>
        <dbReference type="ARBA" id="ARBA00022692"/>
    </source>
</evidence>
<evidence type="ECO:0000256" key="5">
    <source>
        <dbReference type="ARBA" id="ARBA00023136"/>
    </source>
</evidence>
<dbReference type="PANTHER" id="PTHR43791">
    <property type="entry name" value="PERMEASE-RELATED"/>
    <property type="match status" value="1"/>
</dbReference>
<comment type="subcellular location">
    <subcellularLocation>
        <location evidence="1">Membrane</location>
        <topology evidence="1">Multi-pass membrane protein</topology>
    </subcellularLocation>
</comment>
<evidence type="ECO:0000313" key="7">
    <source>
        <dbReference type="EMBL" id="EKD16175.1"/>
    </source>
</evidence>
<proteinExistence type="predicted"/>
<dbReference type="InterPro" id="IPR036259">
    <property type="entry name" value="MFS_trans_sf"/>
</dbReference>
<keyword evidence="8" id="KW-1185">Reference proteome</keyword>
<dbReference type="AlphaFoldDB" id="K1WFH3"/>
<evidence type="ECO:0000256" key="1">
    <source>
        <dbReference type="ARBA" id="ARBA00004141"/>
    </source>
</evidence>
<evidence type="ECO:0000313" key="8">
    <source>
        <dbReference type="Proteomes" id="UP000006753"/>
    </source>
</evidence>
<dbReference type="GeneID" id="18761404"/>
<keyword evidence="4 6" id="KW-1133">Transmembrane helix</keyword>
<dbReference type="Proteomes" id="UP000006753">
    <property type="component" value="Unassembled WGS sequence"/>
</dbReference>
<dbReference type="GO" id="GO:0016020">
    <property type="term" value="C:membrane"/>
    <property type="evidence" value="ECO:0007669"/>
    <property type="project" value="UniProtKB-SubCell"/>
</dbReference>
<feature type="transmembrane region" description="Helical" evidence="6">
    <location>
        <begin position="199"/>
        <end position="220"/>
    </location>
</feature>